<proteinExistence type="predicted"/>
<feature type="region of interest" description="Disordered" evidence="1">
    <location>
        <begin position="62"/>
        <end position="146"/>
    </location>
</feature>
<sequence>MEAAVFIVMWKSKSNDYPLFTFTVSFLATSSYSGARCSKFINFVLNDSLSVHARDEQANQAIHSTSRCIHPVGDNTRKDSSPSKPRSKSKGRPLKRSPSKSPSRKATPKASQGTEQQKVVSKTPPCSTIPFHFSRQKSKHTTSSSKATADRLQLQFQVVNNILNVQAPPLANISGLAIHLQASVVAQVLLLIDLPSALPQGLLTKYFDLAIPRTKPHSLCHFKATSIAILEKSKGPPINRTTLASVSNELLAELNFDYRNQIYQKIQPGNNQMLIDARYVVFADASLKPQKRFLKSDPLVYGLMDEILAGLLSHQFLKEGCKMIMLAAAITTAVFNIGSIYADFSNVHELIKDIDPDLLYV</sequence>
<evidence type="ECO:0000313" key="2">
    <source>
        <dbReference type="Proteomes" id="UP000887574"/>
    </source>
</evidence>
<organism evidence="2 3">
    <name type="scientific">Ditylenchus dipsaci</name>
    <dbReference type="NCBI Taxonomy" id="166011"/>
    <lineage>
        <taxon>Eukaryota</taxon>
        <taxon>Metazoa</taxon>
        <taxon>Ecdysozoa</taxon>
        <taxon>Nematoda</taxon>
        <taxon>Chromadorea</taxon>
        <taxon>Rhabditida</taxon>
        <taxon>Tylenchina</taxon>
        <taxon>Tylenchomorpha</taxon>
        <taxon>Sphaerularioidea</taxon>
        <taxon>Anguinidae</taxon>
        <taxon>Anguininae</taxon>
        <taxon>Ditylenchus</taxon>
    </lineage>
</organism>
<name>A0A915EJC7_9BILA</name>
<dbReference type="AlphaFoldDB" id="A0A915EJC7"/>
<dbReference type="Proteomes" id="UP000887574">
    <property type="component" value="Unplaced"/>
</dbReference>
<reference evidence="3" key="1">
    <citation type="submission" date="2022-11" db="UniProtKB">
        <authorList>
            <consortium name="WormBaseParasite"/>
        </authorList>
    </citation>
    <scope>IDENTIFICATION</scope>
</reference>
<keyword evidence="2" id="KW-1185">Reference proteome</keyword>
<feature type="compositionally biased region" description="Polar residues" evidence="1">
    <location>
        <begin position="109"/>
        <end position="126"/>
    </location>
</feature>
<evidence type="ECO:0000313" key="3">
    <source>
        <dbReference type="WBParaSite" id="jg6515"/>
    </source>
</evidence>
<feature type="compositionally biased region" description="Basic residues" evidence="1">
    <location>
        <begin position="85"/>
        <end position="107"/>
    </location>
</feature>
<evidence type="ECO:0000256" key="1">
    <source>
        <dbReference type="SAM" id="MobiDB-lite"/>
    </source>
</evidence>
<accession>A0A915EJC7</accession>
<dbReference type="WBParaSite" id="jg6515">
    <property type="protein sequence ID" value="jg6515"/>
    <property type="gene ID" value="jg6515"/>
</dbReference>
<protein>
    <submittedName>
        <fullName evidence="3">Uncharacterized protein</fullName>
    </submittedName>
</protein>